<feature type="compositionally biased region" description="Basic residues" evidence="7">
    <location>
        <begin position="300"/>
        <end position="309"/>
    </location>
</feature>
<keyword evidence="5" id="KW-0325">Glycoprotein</keyword>
<dbReference type="PROSITE" id="PS50923">
    <property type="entry name" value="SUSHI"/>
    <property type="match status" value="5"/>
</dbReference>
<feature type="disulfide bond" evidence="6">
    <location>
        <begin position="821"/>
        <end position="848"/>
    </location>
</feature>
<feature type="disulfide bond" evidence="6">
    <location>
        <begin position="695"/>
        <end position="722"/>
    </location>
</feature>
<feature type="signal peptide" evidence="8">
    <location>
        <begin position="1"/>
        <end position="21"/>
    </location>
</feature>
<dbReference type="Gene3D" id="2.10.70.10">
    <property type="entry name" value="Complement Module, domain 1"/>
    <property type="match status" value="5"/>
</dbReference>
<evidence type="ECO:0000313" key="11">
    <source>
        <dbReference type="EMBL" id="SSW97842.1"/>
    </source>
</evidence>
<protein>
    <submittedName>
        <fullName evidence="11">CSON008472 protein</fullName>
    </submittedName>
</protein>
<dbReference type="InterPro" id="IPR013783">
    <property type="entry name" value="Ig-like_fold"/>
</dbReference>
<dbReference type="FunFam" id="2.10.70.10:FF:000094">
    <property type="entry name" value="Uncharacterized protein, isoform B"/>
    <property type="match status" value="1"/>
</dbReference>
<dbReference type="PANTHER" id="PTHR46393:SF7">
    <property type="entry name" value="COMPLEMENT C2"/>
    <property type="match status" value="1"/>
</dbReference>
<reference evidence="12" key="2">
    <citation type="submission" date="2018-07" db="EMBL/GenBank/DDBJ databases">
        <authorList>
            <person name="Quirk P.G."/>
            <person name="Krulwich T.A."/>
        </authorList>
    </citation>
    <scope>NUCLEOTIDE SEQUENCE</scope>
</reference>
<keyword evidence="3" id="KW-0677">Repeat</keyword>
<evidence type="ECO:0000256" key="4">
    <source>
        <dbReference type="ARBA" id="ARBA00023157"/>
    </source>
</evidence>
<evidence type="ECO:0000256" key="6">
    <source>
        <dbReference type="PROSITE-ProRule" id="PRU00302"/>
    </source>
</evidence>
<feature type="domain" description="Sushi" evidence="10">
    <location>
        <begin position="666"/>
        <end position="724"/>
    </location>
</feature>
<feature type="compositionally biased region" description="Acidic residues" evidence="7">
    <location>
        <begin position="329"/>
        <end position="342"/>
    </location>
</feature>
<dbReference type="SMART" id="SM00032">
    <property type="entry name" value="CCP"/>
    <property type="match status" value="5"/>
</dbReference>
<gene>
    <name evidence="11" type="primary">CSON008472</name>
</gene>
<feature type="domain" description="Sushi" evidence="10">
    <location>
        <begin position="725"/>
        <end position="783"/>
    </location>
</feature>
<feature type="region of interest" description="Disordered" evidence="7">
    <location>
        <begin position="902"/>
        <end position="921"/>
    </location>
</feature>
<dbReference type="EMBL" id="UFQT01000031">
    <property type="protein sequence ID" value="SSX18228.1"/>
    <property type="molecule type" value="Genomic_DNA"/>
</dbReference>
<evidence type="ECO:0000259" key="10">
    <source>
        <dbReference type="PROSITE" id="PS50923"/>
    </source>
</evidence>
<feature type="compositionally biased region" description="Acidic residues" evidence="7">
    <location>
        <begin position="412"/>
        <end position="428"/>
    </location>
</feature>
<keyword evidence="4 6" id="KW-1015">Disulfide bond</keyword>
<keyword evidence="2 8" id="KW-0732">Signal</keyword>
<feature type="chain" id="PRO_5036328497" evidence="8">
    <location>
        <begin position="22"/>
        <end position="921"/>
    </location>
</feature>
<comment type="caution">
    <text evidence="6">Lacks conserved residue(s) required for the propagation of feature annotation.</text>
</comment>
<evidence type="ECO:0000256" key="1">
    <source>
        <dbReference type="ARBA" id="ARBA00022659"/>
    </source>
</evidence>
<dbReference type="InterPro" id="IPR003599">
    <property type="entry name" value="Ig_sub"/>
</dbReference>
<dbReference type="CDD" id="cd00033">
    <property type="entry name" value="CCP"/>
    <property type="match status" value="4"/>
</dbReference>
<dbReference type="SMART" id="SM00409">
    <property type="entry name" value="IG"/>
    <property type="match status" value="1"/>
</dbReference>
<dbReference type="SUPFAM" id="SSF57535">
    <property type="entry name" value="Complement control module/SCR domain"/>
    <property type="match status" value="4"/>
</dbReference>
<feature type="region of interest" description="Disordered" evidence="7">
    <location>
        <begin position="284"/>
        <end position="312"/>
    </location>
</feature>
<feature type="disulfide bond" evidence="6">
    <location>
        <begin position="754"/>
        <end position="781"/>
    </location>
</feature>
<evidence type="ECO:0000313" key="12">
    <source>
        <dbReference type="EMBL" id="SSX18228.1"/>
    </source>
</evidence>
<dbReference type="InterPro" id="IPR000436">
    <property type="entry name" value="Sushi_SCR_CCP_dom"/>
</dbReference>
<feature type="domain" description="Sushi" evidence="10">
    <location>
        <begin position="487"/>
        <end position="553"/>
    </location>
</feature>
<name>A0A336K207_CULSO</name>
<reference evidence="11" key="1">
    <citation type="submission" date="2018-04" db="EMBL/GenBank/DDBJ databases">
        <authorList>
            <person name="Go L.Y."/>
            <person name="Mitchell J.A."/>
        </authorList>
    </citation>
    <scope>NUCLEOTIDE SEQUENCE</scope>
    <source>
        <tissue evidence="11">Whole organism</tissue>
    </source>
</reference>
<feature type="domain" description="Ig-like" evidence="9">
    <location>
        <begin position="566"/>
        <end position="649"/>
    </location>
</feature>
<dbReference type="InterPro" id="IPR035976">
    <property type="entry name" value="Sushi/SCR/CCP_sf"/>
</dbReference>
<feature type="domain" description="Sushi" evidence="10">
    <location>
        <begin position="784"/>
        <end position="850"/>
    </location>
</feature>
<evidence type="ECO:0000256" key="2">
    <source>
        <dbReference type="ARBA" id="ARBA00022729"/>
    </source>
</evidence>
<evidence type="ECO:0000256" key="8">
    <source>
        <dbReference type="SAM" id="SignalP"/>
    </source>
</evidence>
<evidence type="ECO:0000259" key="9">
    <source>
        <dbReference type="PROSITE" id="PS50835"/>
    </source>
</evidence>
<feature type="region of interest" description="Disordered" evidence="7">
    <location>
        <begin position="149"/>
        <end position="191"/>
    </location>
</feature>
<evidence type="ECO:0000256" key="3">
    <source>
        <dbReference type="ARBA" id="ARBA00022737"/>
    </source>
</evidence>
<accession>A0A336K207</accession>
<feature type="compositionally biased region" description="Polar residues" evidence="7">
    <location>
        <begin position="906"/>
        <end position="921"/>
    </location>
</feature>
<dbReference type="PANTHER" id="PTHR46393">
    <property type="entry name" value="SUSHI DOMAIN-CONTAINING PROTEIN"/>
    <property type="match status" value="1"/>
</dbReference>
<organism evidence="11">
    <name type="scientific">Culicoides sonorensis</name>
    <name type="common">Biting midge</name>
    <dbReference type="NCBI Taxonomy" id="179676"/>
    <lineage>
        <taxon>Eukaryota</taxon>
        <taxon>Metazoa</taxon>
        <taxon>Ecdysozoa</taxon>
        <taxon>Arthropoda</taxon>
        <taxon>Hexapoda</taxon>
        <taxon>Insecta</taxon>
        <taxon>Pterygota</taxon>
        <taxon>Neoptera</taxon>
        <taxon>Endopterygota</taxon>
        <taxon>Diptera</taxon>
        <taxon>Nematocera</taxon>
        <taxon>Chironomoidea</taxon>
        <taxon>Ceratopogonidae</taxon>
        <taxon>Ceratopogoninae</taxon>
        <taxon>Culicoides</taxon>
        <taxon>Monoculicoides</taxon>
    </lineage>
</organism>
<dbReference type="SUPFAM" id="SSF48726">
    <property type="entry name" value="Immunoglobulin"/>
    <property type="match status" value="1"/>
</dbReference>
<dbReference type="Pfam" id="PF00084">
    <property type="entry name" value="Sushi"/>
    <property type="match status" value="4"/>
</dbReference>
<dbReference type="InterPro" id="IPR036179">
    <property type="entry name" value="Ig-like_dom_sf"/>
</dbReference>
<dbReference type="EMBL" id="UFQS01000031">
    <property type="protein sequence ID" value="SSW97842.1"/>
    <property type="molecule type" value="Genomic_DNA"/>
</dbReference>
<dbReference type="AlphaFoldDB" id="A0A336K207"/>
<sequence>MKNSILSILIIGIFLPKVIICDETDAASTTIEPPGQTGCSPPEFKIVRPKKTTYTTTTVPSTTTTTTTTTTTAQPYVAFQTTQINLPANFNTSDVQIVEKKDANQEVISHLSEDLLSGSVSGVTGEMMLRYGETNPFWWQEGVQNTATHTTLSPEELEAKRERRRRRKENKRRRRRKHKQEEDSDKTEHGPHESEIAAIHESHHAQHHKHDHNHRRRRREVWNENYYQADNYADDTFVDPKDVEPNIFNANDTISSSVSSLYRNDDDEKIDNINFFDHILNTVGKQQQQQEQQHENDKNNHHHHHHNNNKRATTAVVEKLTNGERVEFDEGSLEQFDVDENTDNNNNNNDKKKKLKRQNDHFVRHKRKSGKTTGALSRAKAGSSDSKSKSIDRHNKGAGAEEGDFWVPPLPESEEDSDEDEESTEEPEFAQFREVTEVRFPAEVGPLGGQRICKIKCVGGEWVGPLCALNEQEKDANGNMKFEPLYKRCVVDKIPAHLQLSYKNVTVTTGWDLPHGGKIEARCKDLGLYKLVGESKVLCSNGLWAPKMPTCVPTTLLTNYSDDSPPSIRIKVGVGSASYEPSGVLAVLPGSTIHLDCMYPRRRGSPEWTWTGWFRQYLTGWSAVPDEKGSRYRLTVKDIQNADSGTYTCASPRGLTNSVIIIVAVSNCSPIPPPTLPLTLRLEGLKLGQRAAYSCPTGYMLQGSENATCLASGNWSSPVPTCIPIQCPPLFLDDPHLSLVELNTSAWGRAVFRCSWGYRLTGLPSIECEPSGRWSGAIPRCRAISCTIPVVPLNGRIDGHSGHANSAQRKYSVGALVTFSCNEGHLLVGEASIVCTETGFWSHPPPFCNAQCPYPGDPPNGLIAPLKFYYDPGDFLTVQCRPGFVEQGVNGMPPERPRCLADGTWSGPTPQCTSYTEVGDR</sequence>
<proteinExistence type="predicted"/>
<feature type="domain" description="Sushi" evidence="10">
    <location>
        <begin position="851"/>
        <end position="914"/>
    </location>
</feature>
<dbReference type="VEuPathDB" id="VectorBase:CSON008472"/>
<evidence type="ECO:0000256" key="5">
    <source>
        <dbReference type="ARBA" id="ARBA00023180"/>
    </source>
</evidence>
<feature type="compositionally biased region" description="Basic residues" evidence="7">
    <location>
        <begin position="162"/>
        <end position="178"/>
    </location>
</feature>
<feature type="region of interest" description="Disordered" evidence="7">
    <location>
        <begin position="324"/>
        <end position="435"/>
    </location>
</feature>
<dbReference type="PROSITE" id="PS50835">
    <property type="entry name" value="IG_LIKE"/>
    <property type="match status" value="1"/>
</dbReference>
<keyword evidence="1 6" id="KW-0768">Sushi</keyword>
<dbReference type="InterPro" id="IPR007110">
    <property type="entry name" value="Ig-like_dom"/>
</dbReference>
<evidence type="ECO:0000256" key="7">
    <source>
        <dbReference type="SAM" id="MobiDB-lite"/>
    </source>
</evidence>
<feature type="compositionally biased region" description="Basic and acidic residues" evidence="7">
    <location>
        <begin position="386"/>
        <end position="395"/>
    </location>
</feature>
<dbReference type="Gene3D" id="2.60.40.10">
    <property type="entry name" value="Immunoglobulins"/>
    <property type="match status" value="1"/>
</dbReference>